<sequence length="144" mass="16092">RQRVTRCADTTRSTHTHSGSSFSSSSAQTSVSGTMGSKVLVMVVALCLLLSVVLAQPLLEEAGREGDNVPQADMDYTADLLERLLARTQKRSSYIYLFRRSCIRRGGTCDHRPNDCCYNSSCRCNLWGTNCRCQRMGLFQQWGK</sequence>
<evidence type="ECO:0000256" key="2">
    <source>
        <dbReference type="ARBA" id="ARBA00022525"/>
    </source>
</evidence>
<dbReference type="EMBL" id="JARKIK010000019">
    <property type="protein sequence ID" value="KAK8745461.1"/>
    <property type="molecule type" value="Genomic_DNA"/>
</dbReference>
<dbReference type="GO" id="GO:0008200">
    <property type="term" value="F:ion channel inhibitor activity"/>
    <property type="evidence" value="ECO:0007669"/>
    <property type="project" value="InterPro"/>
</dbReference>
<feature type="transmembrane region" description="Helical" evidence="5">
    <location>
        <begin position="39"/>
        <end position="59"/>
    </location>
</feature>
<evidence type="ECO:0000313" key="7">
    <source>
        <dbReference type="Proteomes" id="UP001445076"/>
    </source>
</evidence>
<accession>A0AAW0Y253</accession>
<dbReference type="GO" id="GO:0005576">
    <property type="term" value="C:extracellular region"/>
    <property type="evidence" value="ECO:0007669"/>
    <property type="project" value="UniProtKB-SubCell"/>
</dbReference>
<dbReference type="InterPro" id="IPR004169">
    <property type="entry name" value="Spidertoxin"/>
</dbReference>
<reference evidence="6 7" key="1">
    <citation type="journal article" date="2024" name="BMC Genomics">
        <title>Genome assembly of redclaw crayfish (Cherax quadricarinatus) provides insights into its immune adaptation and hypoxia tolerance.</title>
        <authorList>
            <person name="Liu Z."/>
            <person name="Zheng J."/>
            <person name="Li H."/>
            <person name="Fang K."/>
            <person name="Wang S."/>
            <person name="He J."/>
            <person name="Zhou D."/>
            <person name="Weng S."/>
            <person name="Chi M."/>
            <person name="Gu Z."/>
            <person name="He J."/>
            <person name="Li F."/>
            <person name="Wang M."/>
        </authorList>
    </citation>
    <scope>NUCLEOTIDE SEQUENCE [LARGE SCALE GENOMIC DNA]</scope>
    <source>
        <strain evidence="6">ZL_2023a</strain>
    </source>
</reference>
<keyword evidence="5" id="KW-0472">Membrane</keyword>
<comment type="subcellular location">
    <subcellularLocation>
        <location evidence="1">Secreted</location>
    </subcellularLocation>
</comment>
<evidence type="ECO:0000256" key="4">
    <source>
        <dbReference type="SAM" id="MobiDB-lite"/>
    </source>
</evidence>
<keyword evidence="7" id="KW-1185">Reference proteome</keyword>
<keyword evidence="5" id="KW-1133">Transmembrane helix</keyword>
<evidence type="ECO:0008006" key="8">
    <source>
        <dbReference type="Google" id="ProtNLM"/>
    </source>
</evidence>
<evidence type="ECO:0000313" key="6">
    <source>
        <dbReference type="EMBL" id="KAK8745461.1"/>
    </source>
</evidence>
<dbReference type="AlphaFoldDB" id="A0AAW0Y253"/>
<keyword evidence="5" id="KW-0812">Transmembrane</keyword>
<dbReference type="Pfam" id="PF02819">
    <property type="entry name" value="Toxin_9"/>
    <property type="match status" value="1"/>
</dbReference>
<dbReference type="SUPFAM" id="SSF57059">
    <property type="entry name" value="omega toxin-like"/>
    <property type="match status" value="1"/>
</dbReference>
<gene>
    <name evidence="6" type="ORF">OTU49_000197</name>
</gene>
<name>A0AAW0Y253_CHEQU</name>
<feature type="compositionally biased region" description="Low complexity" evidence="4">
    <location>
        <begin position="10"/>
        <end position="28"/>
    </location>
</feature>
<evidence type="ECO:0000256" key="3">
    <source>
        <dbReference type="ARBA" id="ARBA00023157"/>
    </source>
</evidence>
<feature type="non-terminal residue" evidence="6">
    <location>
        <position position="1"/>
    </location>
</feature>
<dbReference type="CDD" id="cd12960">
    <property type="entry name" value="Spider_toxin"/>
    <property type="match status" value="1"/>
</dbReference>
<keyword evidence="3" id="KW-1015">Disulfide bond</keyword>
<feature type="region of interest" description="Disordered" evidence="4">
    <location>
        <begin position="1"/>
        <end position="28"/>
    </location>
</feature>
<comment type="caution">
    <text evidence="6">The sequence shown here is derived from an EMBL/GenBank/DDBJ whole genome shotgun (WGS) entry which is preliminary data.</text>
</comment>
<keyword evidence="2" id="KW-0964">Secreted</keyword>
<dbReference type="Proteomes" id="UP001445076">
    <property type="component" value="Unassembled WGS sequence"/>
</dbReference>
<evidence type="ECO:0000256" key="1">
    <source>
        <dbReference type="ARBA" id="ARBA00004613"/>
    </source>
</evidence>
<dbReference type="Gene3D" id="4.10.40.10">
    <property type="match status" value="1"/>
</dbReference>
<evidence type="ECO:0000256" key="5">
    <source>
        <dbReference type="SAM" id="Phobius"/>
    </source>
</evidence>
<proteinExistence type="predicted"/>
<organism evidence="6 7">
    <name type="scientific">Cherax quadricarinatus</name>
    <name type="common">Australian red claw crayfish</name>
    <dbReference type="NCBI Taxonomy" id="27406"/>
    <lineage>
        <taxon>Eukaryota</taxon>
        <taxon>Metazoa</taxon>
        <taxon>Ecdysozoa</taxon>
        <taxon>Arthropoda</taxon>
        <taxon>Crustacea</taxon>
        <taxon>Multicrustacea</taxon>
        <taxon>Malacostraca</taxon>
        <taxon>Eumalacostraca</taxon>
        <taxon>Eucarida</taxon>
        <taxon>Decapoda</taxon>
        <taxon>Pleocyemata</taxon>
        <taxon>Astacidea</taxon>
        <taxon>Parastacoidea</taxon>
        <taxon>Parastacidae</taxon>
        <taxon>Cherax</taxon>
    </lineage>
</organism>
<protein>
    <recommendedName>
        <fullName evidence="8">U8-agatoxin-Ao1a</fullName>
    </recommendedName>
</protein>